<dbReference type="Proteomes" id="UP000593564">
    <property type="component" value="Unassembled WGS sequence"/>
</dbReference>
<dbReference type="AlphaFoldDB" id="A0A7J7FRV1"/>
<dbReference type="InterPro" id="IPR007650">
    <property type="entry name" value="Zf-FLZ_dom"/>
</dbReference>
<evidence type="ECO:0000256" key="1">
    <source>
        <dbReference type="ARBA" id="ARBA00009374"/>
    </source>
</evidence>
<feature type="region of interest" description="Disordered" evidence="5">
    <location>
        <begin position="125"/>
        <end position="149"/>
    </location>
</feature>
<feature type="compositionally biased region" description="Polar residues" evidence="5">
    <location>
        <begin position="63"/>
        <end position="78"/>
    </location>
</feature>
<dbReference type="PANTHER" id="PTHR46443">
    <property type="entry name" value="FCS-LIKE ZINC FINGER 8"/>
    <property type="match status" value="1"/>
</dbReference>
<keyword evidence="8" id="KW-1185">Reference proteome</keyword>
<dbReference type="Pfam" id="PF04570">
    <property type="entry name" value="zf-FLZ"/>
    <property type="match status" value="1"/>
</dbReference>
<protein>
    <recommendedName>
        <fullName evidence="6">FLZ-type domain-containing protein</fullName>
    </recommendedName>
</protein>
<feature type="compositionally biased region" description="Low complexity" evidence="5">
    <location>
        <begin position="21"/>
        <end position="44"/>
    </location>
</feature>
<feature type="zinc finger region" description="FLZ-type" evidence="4">
    <location>
        <begin position="235"/>
        <end position="279"/>
    </location>
</feature>
<evidence type="ECO:0000256" key="2">
    <source>
        <dbReference type="ARBA" id="ARBA00022723"/>
    </source>
</evidence>
<keyword evidence="3" id="KW-0863">Zinc-finger</keyword>
<feature type="region of interest" description="Disordered" evidence="5">
    <location>
        <begin position="1"/>
        <end position="84"/>
    </location>
</feature>
<comment type="similarity">
    <text evidence="1">Belongs to the FLZ family.</text>
</comment>
<dbReference type="InterPro" id="IPR044593">
    <property type="entry name" value="FLZ8/MARD1"/>
</dbReference>
<name>A0A7J7FRV1_CAMSI</name>
<gene>
    <name evidence="7" type="ORF">HYC85_031271</name>
</gene>
<proteinExistence type="inferred from homology"/>
<keyword evidence="2" id="KW-0479">Metal-binding</keyword>
<dbReference type="GO" id="GO:0008270">
    <property type="term" value="F:zinc ion binding"/>
    <property type="evidence" value="ECO:0007669"/>
    <property type="project" value="UniProtKB-KW"/>
</dbReference>
<evidence type="ECO:0000256" key="4">
    <source>
        <dbReference type="PROSITE-ProRule" id="PRU01131"/>
    </source>
</evidence>
<dbReference type="EMBL" id="JACBKZ010000015">
    <property type="protein sequence ID" value="KAF5930398.1"/>
    <property type="molecule type" value="Genomic_DNA"/>
</dbReference>
<dbReference type="PANTHER" id="PTHR46443:SF3">
    <property type="entry name" value="PROTEIN MARD1"/>
    <property type="match status" value="1"/>
</dbReference>
<reference evidence="8" key="1">
    <citation type="journal article" date="2020" name="Nat. Commun.">
        <title>Genome assembly of wild tea tree DASZ reveals pedigree and selection history of tea varieties.</title>
        <authorList>
            <person name="Zhang W."/>
            <person name="Zhang Y."/>
            <person name="Qiu H."/>
            <person name="Guo Y."/>
            <person name="Wan H."/>
            <person name="Zhang X."/>
            <person name="Scossa F."/>
            <person name="Alseekh S."/>
            <person name="Zhang Q."/>
            <person name="Wang P."/>
            <person name="Xu L."/>
            <person name="Schmidt M.H."/>
            <person name="Jia X."/>
            <person name="Li D."/>
            <person name="Zhu A."/>
            <person name="Guo F."/>
            <person name="Chen W."/>
            <person name="Ni D."/>
            <person name="Usadel B."/>
            <person name="Fernie A.R."/>
            <person name="Wen W."/>
        </authorList>
    </citation>
    <scope>NUCLEOTIDE SEQUENCE [LARGE SCALE GENOMIC DNA]</scope>
    <source>
        <strain evidence="8">cv. G240</strain>
    </source>
</reference>
<accession>A0A7J7FRV1</accession>
<evidence type="ECO:0000313" key="8">
    <source>
        <dbReference type="Proteomes" id="UP000593564"/>
    </source>
</evidence>
<reference evidence="7 8" key="2">
    <citation type="submission" date="2020-07" db="EMBL/GenBank/DDBJ databases">
        <title>Genome assembly of wild tea tree DASZ reveals pedigree and selection history of tea varieties.</title>
        <authorList>
            <person name="Zhang W."/>
        </authorList>
    </citation>
    <scope>NUCLEOTIDE SEQUENCE [LARGE SCALE GENOMIC DNA]</scope>
    <source>
        <strain evidence="8">cv. G240</strain>
        <tissue evidence="7">Leaf</tissue>
    </source>
</reference>
<comment type="caution">
    <text evidence="7">The sequence shown here is derived from an EMBL/GenBank/DDBJ whole genome shotgun (WGS) entry which is preliminary data.</text>
</comment>
<evidence type="ECO:0000313" key="7">
    <source>
        <dbReference type="EMBL" id="KAF5930398.1"/>
    </source>
</evidence>
<feature type="domain" description="FLZ-type" evidence="6">
    <location>
        <begin position="235"/>
        <end position="279"/>
    </location>
</feature>
<keyword evidence="3" id="KW-0862">Zinc</keyword>
<evidence type="ECO:0000259" key="6">
    <source>
        <dbReference type="PROSITE" id="PS51795"/>
    </source>
</evidence>
<evidence type="ECO:0000256" key="5">
    <source>
        <dbReference type="SAM" id="MobiDB-lite"/>
    </source>
</evidence>
<evidence type="ECO:0000256" key="3">
    <source>
        <dbReference type="ARBA" id="ARBA00022771"/>
    </source>
</evidence>
<organism evidence="7 8">
    <name type="scientific">Camellia sinensis</name>
    <name type="common">Tea plant</name>
    <name type="synonym">Thea sinensis</name>
    <dbReference type="NCBI Taxonomy" id="4442"/>
    <lineage>
        <taxon>Eukaryota</taxon>
        <taxon>Viridiplantae</taxon>
        <taxon>Streptophyta</taxon>
        <taxon>Embryophyta</taxon>
        <taxon>Tracheophyta</taxon>
        <taxon>Spermatophyta</taxon>
        <taxon>Magnoliopsida</taxon>
        <taxon>eudicotyledons</taxon>
        <taxon>Gunneridae</taxon>
        <taxon>Pentapetalae</taxon>
        <taxon>asterids</taxon>
        <taxon>Ericales</taxon>
        <taxon>Theaceae</taxon>
        <taxon>Camellia</taxon>
    </lineage>
</organism>
<dbReference type="PROSITE" id="PS51795">
    <property type="entry name" value="ZF_FLZ"/>
    <property type="match status" value="1"/>
</dbReference>
<sequence length="290" mass="31459">MLRNGSRAVTSNKQALMAEHSSLSSPSQNHSKPISSFFSSPRFFNGFLPKPPSETETSSPTSILGSNPFSPHNFSGNRHSWEKSDPKGIGLALVGSLNDEKTDSILSQPNTRKVLFGSKLKIQIPPIPPSPFSPSESPKSPADFGTKTPRNSQFIASLSPFESVNSGTQAKDLNGCLSVSEMELSEDYTCVISHGPNPRTTHIYGNIVVESYCGVVKVSELNSSPEKLNSPPPEHFLSLCYTCKKSLEQGKDIYIYRGEKAFCSSECRCQEMLFDGVDSPSESAGDDALL</sequence>